<evidence type="ECO:0000313" key="1">
    <source>
        <dbReference type="EMBL" id="DAD42961.1"/>
    </source>
</evidence>
<sequence>MADSTLEIATCEWVRIQVCWKGGIVPRMMGIVVRYAMCIVTIWLELDLGARPLLSKLRNAKTILREEVIRRYEKGEMNAFANPLQVDDEQIAALLDLWHRVFQNLKC</sequence>
<evidence type="ECO:0000313" key="2">
    <source>
        <dbReference type="Proteomes" id="UP000607653"/>
    </source>
</evidence>
<dbReference type="AlphaFoldDB" id="A0A822ZH12"/>
<organism evidence="1 2">
    <name type="scientific">Nelumbo nucifera</name>
    <name type="common">Sacred lotus</name>
    <dbReference type="NCBI Taxonomy" id="4432"/>
    <lineage>
        <taxon>Eukaryota</taxon>
        <taxon>Viridiplantae</taxon>
        <taxon>Streptophyta</taxon>
        <taxon>Embryophyta</taxon>
        <taxon>Tracheophyta</taxon>
        <taxon>Spermatophyta</taxon>
        <taxon>Magnoliopsida</taxon>
        <taxon>Proteales</taxon>
        <taxon>Nelumbonaceae</taxon>
        <taxon>Nelumbo</taxon>
    </lineage>
</organism>
<proteinExistence type="predicted"/>
<dbReference type="EMBL" id="DUZY01000006">
    <property type="protein sequence ID" value="DAD42961.1"/>
    <property type="molecule type" value="Genomic_DNA"/>
</dbReference>
<comment type="caution">
    <text evidence="1">The sequence shown here is derived from an EMBL/GenBank/DDBJ whole genome shotgun (WGS) entry which is preliminary data.</text>
</comment>
<reference evidence="1 2" key="1">
    <citation type="journal article" date="2020" name="Mol. Biol. Evol.">
        <title>Distinct Expression and Methylation Patterns for Genes with Different Fates following a Single Whole-Genome Duplication in Flowering Plants.</title>
        <authorList>
            <person name="Shi T."/>
            <person name="Rahmani R.S."/>
            <person name="Gugger P.F."/>
            <person name="Wang M."/>
            <person name="Li H."/>
            <person name="Zhang Y."/>
            <person name="Li Z."/>
            <person name="Wang Q."/>
            <person name="Van de Peer Y."/>
            <person name="Marchal K."/>
            <person name="Chen J."/>
        </authorList>
    </citation>
    <scope>NUCLEOTIDE SEQUENCE [LARGE SCALE GENOMIC DNA]</scope>
    <source>
        <tissue evidence="1">Leaf</tissue>
    </source>
</reference>
<keyword evidence="2" id="KW-1185">Reference proteome</keyword>
<accession>A0A822ZH12</accession>
<gene>
    <name evidence="1" type="ORF">HUJ06_001191</name>
</gene>
<protein>
    <submittedName>
        <fullName evidence="1">Uncharacterized protein</fullName>
    </submittedName>
</protein>
<name>A0A822ZH12_NELNU</name>
<dbReference type="Proteomes" id="UP000607653">
    <property type="component" value="Unassembled WGS sequence"/>
</dbReference>